<dbReference type="STRING" id="106004.A0A1Y2D616"/>
<evidence type="ECO:0000313" key="7">
    <source>
        <dbReference type="Proteomes" id="UP000193467"/>
    </source>
</evidence>
<evidence type="ECO:0000256" key="1">
    <source>
        <dbReference type="ARBA" id="ARBA00023125"/>
    </source>
</evidence>
<dbReference type="InterPro" id="IPR051356">
    <property type="entry name" value="SOX/SOX-like_TF"/>
</dbReference>
<feature type="compositionally biased region" description="Polar residues" evidence="4">
    <location>
        <begin position="115"/>
        <end position="130"/>
    </location>
</feature>
<feature type="DNA-binding region" description="HMG box" evidence="3">
    <location>
        <begin position="29"/>
        <end position="101"/>
    </location>
</feature>
<dbReference type="GO" id="GO:0005634">
    <property type="term" value="C:nucleus"/>
    <property type="evidence" value="ECO:0007669"/>
    <property type="project" value="UniProtKB-UniRule"/>
</dbReference>
<accession>A0A1Y2D616</accession>
<dbReference type="GO" id="GO:0000978">
    <property type="term" value="F:RNA polymerase II cis-regulatory region sequence-specific DNA binding"/>
    <property type="evidence" value="ECO:0007669"/>
    <property type="project" value="TreeGrafter"/>
</dbReference>
<dbReference type="SUPFAM" id="SSF47095">
    <property type="entry name" value="HMG-box"/>
    <property type="match status" value="1"/>
</dbReference>
<keyword evidence="2 3" id="KW-0539">Nucleus</keyword>
<feature type="compositionally biased region" description="Polar residues" evidence="4">
    <location>
        <begin position="1"/>
        <end position="10"/>
    </location>
</feature>
<dbReference type="PROSITE" id="PS50118">
    <property type="entry name" value="HMG_BOX_2"/>
    <property type="match status" value="1"/>
</dbReference>
<gene>
    <name evidence="6" type="ORF">BCR35DRAFT_355851</name>
</gene>
<reference evidence="6 7" key="1">
    <citation type="submission" date="2016-07" db="EMBL/GenBank/DDBJ databases">
        <title>Pervasive Adenine N6-methylation of Active Genes in Fungi.</title>
        <authorList>
            <consortium name="DOE Joint Genome Institute"/>
            <person name="Mondo S.J."/>
            <person name="Dannebaum R.O."/>
            <person name="Kuo R.C."/>
            <person name="Labutti K."/>
            <person name="Haridas S."/>
            <person name="Kuo A."/>
            <person name="Salamov A."/>
            <person name="Ahrendt S.R."/>
            <person name="Lipzen A."/>
            <person name="Sullivan W."/>
            <person name="Andreopoulos W.B."/>
            <person name="Clum A."/>
            <person name="Lindquist E."/>
            <person name="Daum C."/>
            <person name="Ramamoorthy G.K."/>
            <person name="Gryganskyi A."/>
            <person name="Culley D."/>
            <person name="Magnuson J.K."/>
            <person name="James T.Y."/>
            <person name="O'Malley M.A."/>
            <person name="Stajich J.E."/>
            <person name="Spatafora J.W."/>
            <person name="Visel A."/>
            <person name="Grigoriev I.V."/>
        </authorList>
    </citation>
    <scope>NUCLEOTIDE SEQUENCE [LARGE SCALE GENOMIC DNA]</scope>
    <source>
        <strain evidence="6 7">62-1032</strain>
    </source>
</reference>
<evidence type="ECO:0000256" key="2">
    <source>
        <dbReference type="ARBA" id="ARBA00023242"/>
    </source>
</evidence>
<protein>
    <recommendedName>
        <fullName evidence="5">HMG box domain-containing protein</fullName>
    </recommendedName>
</protein>
<sequence length="427" mass="47511">MSGPSRTMKQPSPREQAAPLPTATPQQRVPRPMNAWLLFRTAKVRELKSEEPDQRMSKQQGELSKIIAEMWRNEDPATKQIYERLALDAKREHKQKYPDYKFAPLPKEKKPAKSRSVTPSSAGLSRTPSGRTIYDHPQWPRKRASSSSLIAAAGERIESAVAGPSSGPSVLAGSVQQLGSSTEGYYRAPTAQEQYGDAYPATRNEWTPTSLPPPLLPPPLHQKSHSHQIPYVHSHQPTAPHPQLYEPVDQHWFPAETSQRDHHTFTPPIPLLPPSSYVQPYPLSRRHTVSDRHDLYSHTRPTSDAPPSSLPFAYPSSTAVAPPEHYEYWAGTASNPLPVDPSQWPSSAPITTSAPAPSYFHPQEHHLANPHPPPPPAPQQPAPVYQWEGAYMVGGGEYIYSPPPGEGEYDDQATLFDRVGRRPSREC</sequence>
<proteinExistence type="predicted"/>
<feature type="domain" description="HMG box" evidence="5">
    <location>
        <begin position="29"/>
        <end position="101"/>
    </location>
</feature>
<evidence type="ECO:0000313" key="6">
    <source>
        <dbReference type="EMBL" id="ORY54748.1"/>
    </source>
</evidence>
<organism evidence="6 7">
    <name type="scientific">Leucosporidium creatinivorum</name>
    <dbReference type="NCBI Taxonomy" id="106004"/>
    <lineage>
        <taxon>Eukaryota</taxon>
        <taxon>Fungi</taxon>
        <taxon>Dikarya</taxon>
        <taxon>Basidiomycota</taxon>
        <taxon>Pucciniomycotina</taxon>
        <taxon>Microbotryomycetes</taxon>
        <taxon>Leucosporidiales</taxon>
        <taxon>Leucosporidium</taxon>
    </lineage>
</organism>
<dbReference type="GO" id="GO:0000981">
    <property type="term" value="F:DNA-binding transcription factor activity, RNA polymerase II-specific"/>
    <property type="evidence" value="ECO:0007669"/>
    <property type="project" value="TreeGrafter"/>
</dbReference>
<dbReference type="PANTHER" id="PTHR45789:SF2">
    <property type="entry name" value="FI18025P1"/>
    <property type="match status" value="1"/>
</dbReference>
<dbReference type="InterPro" id="IPR009071">
    <property type="entry name" value="HMG_box_dom"/>
</dbReference>
<keyword evidence="1 3" id="KW-0238">DNA-binding</keyword>
<dbReference type="EMBL" id="MCGR01000095">
    <property type="protein sequence ID" value="ORY54748.1"/>
    <property type="molecule type" value="Genomic_DNA"/>
</dbReference>
<dbReference type="InParanoid" id="A0A1Y2D616"/>
<dbReference type="InterPro" id="IPR036910">
    <property type="entry name" value="HMG_box_dom_sf"/>
</dbReference>
<feature type="region of interest" description="Disordered" evidence="4">
    <location>
        <begin position="340"/>
        <end position="384"/>
    </location>
</feature>
<feature type="compositionally biased region" description="Basic and acidic residues" evidence="4">
    <location>
        <begin position="89"/>
        <end position="99"/>
    </location>
</feature>
<dbReference type="Proteomes" id="UP000193467">
    <property type="component" value="Unassembled WGS sequence"/>
</dbReference>
<evidence type="ECO:0000259" key="5">
    <source>
        <dbReference type="PROSITE" id="PS50118"/>
    </source>
</evidence>
<feature type="compositionally biased region" description="Pro residues" evidence="4">
    <location>
        <begin position="370"/>
        <end position="381"/>
    </location>
</feature>
<evidence type="ECO:0000256" key="3">
    <source>
        <dbReference type="PROSITE-ProRule" id="PRU00267"/>
    </source>
</evidence>
<feature type="region of interest" description="Disordered" evidence="4">
    <location>
        <begin position="89"/>
        <end position="147"/>
    </location>
</feature>
<keyword evidence="7" id="KW-1185">Reference proteome</keyword>
<dbReference type="Gene3D" id="1.10.30.10">
    <property type="entry name" value="High mobility group box domain"/>
    <property type="match status" value="1"/>
</dbReference>
<dbReference type="OrthoDB" id="2528040at2759"/>
<feature type="compositionally biased region" description="Polar residues" evidence="4">
    <location>
        <begin position="343"/>
        <end position="355"/>
    </location>
</feature>
<feature type="region of interest" description="Disordered" evidence="4">
    <location>
        <begin position="1"/>
        <end position="34"/>
    </location>
</feature>
<dbReference type="AlphaFoldDB" id="A0A1Y2D616"/>
<dbReference type="CDD" id="cd01389">
    <property type="entry name" value="HMG-box_ROX1-like"/>
    <property type="match status" value="1"/>
</dbReference>
<name>A0A1Y2D616_9BASI</name>
<dbReference type="SMART" id="SM00398">
    <property type="entry name" value="HMG"/>
    <property type="match status" value="1"/>
</dbReference>
<dbReference type="PANTHER" id="PTHR45789">
    <property type="entry name" value="FI18025P1"/>
    <property type="match status" value="1"/>
</dbReference>
<comment type="caution">
    <text evidence="6">The sequence shown here is derived from an EMBL/GenBank/DDBJ whole genome shotgun (WGS) entry which is preliminary data.</text>
</comment>
<dbReference type="Pfam" id="PF00505">
    <property type="entry name" value="HMG_box"/>
    <property type="match status" value="1"/>
</dbReference>
<evidence type="ECO:0000256" key="4">
    <source>
        <dbReference type="SAM" id="MobiDB-lite"/>
    </source>
</evidence>